<proteinExistence type="inferred from homology"/>
<feature type="chain" id="PRO_5045284360" evidence="3">
    <location>
        <begin position="23"/>
        <end position="1040"/>
    </location>
</feature>
<keyword evidence="1" id="KW-1134">Transmembrane beta strand</keyword>
<dbReference type="InterPro" id="IPR039426">
    <property type="entry name" value="TonB-dep_rcpt-like"/>
</dbReference>
<evidence type="ECO:0000313" key="6">
    <source>
        <dbReference type="EMBL" id="MBD1420433.1"/>
    </source>
</evidence>
<evidence type="ECO:0000256" key="3">
    <source>
        <dbReference type="SAM" id="SignalP"/>
    </source>
</evidence>
<dbReference type="InterPro" id="IPR008969">
    <property type="entry name" value="CarboxyPept-like_regulatory"/>
</dbReference>
<sequence>MRIRILHACILLCMCFSVMELAAQTMQLRGRVTSAVNQEALAGVTVAVQGSNEATSTDQFGRYVLEVAGNRAALVFTQLGMLSSRIVVTQSGVYDVQLQEGSDELEEVVVVGYGTQKKSVVTGAISSVKASDLETMPVTRIEQSLQGRTSGLTVATNSGQPGSAATIRVRGFTTFGNNNPLWVVDGVVVDAGGISYLNQSDIESIEVLKDASSQAIYGARAAAGVILVTTKKGVQGVPRINYNTFLGTSAPARKLSLLNATEYATLRNESAIAAGNTPRFSDPRSLGEGTDWQEQIFNKNAFRQNHELSVSGGNEVSTFYSSFGYLTQEGIVASEISNYRRANIRLNSEHKIAKWLTLGQNLGYSHERSQGIGNTNSEYGGPLSSAINLDPITPVIETDADILNNPEGPYLTQAVPRDAFGNPYAISTIVLQEMTNPLAYMQTRLGNHGWSDNIVGNVYGEISPIEGLKIRSTLGSKLSFWGDENFTPVHYLNSLVKRDENSFARGNHRGFDWNLENTISYTRGIEGHNMTILLGQGAYYDRRARGTNVIYSGLPVNNYEDASLNYNVPTDQRQGSGYEDPGHTVSSLFARVNYNYKEKYIAEGLIRRDGSSRFGSNNKYGVFPSFSLGWVASRENFLTDNPYINMLKIRGGYGVVGNDNIGDFAYFATISGGRNYNIGTENNIAVIGYSPNAPSNPDLKWEQTSQANIGLEATLLQRFSMTFDWYNKVTTGILQNPRIPFYVGAISNPAANVADMKNTGVELELGYNDSFGDVQLSLNGNVSYLRNEVTNIGAGVQYFNGASFQASSYPITRTMVGEAYNSFYGFQTMGIFQNEAEINAYTNSEGNLIQPNARPGDFKWADLNGDGVINENDRTFIGDPTPNWAFGLTLNVAWKNFDALIFGQGVAGNKIFQGLRRLDVNNANYSTRALGRWTGEGSSYDFPRLTDNDGNNNFTNPSNFYLEDGSYFRFKTVQLGYTLPRDWTQRISLQKARIYVMAENLLTFTRYSGFDPEIGGDVMSIDRGIYPQARSFMFGLNVAF</sequence>
<organism evidence="6 7">
    <name type="scientific">Sphingobacterium chuzhouense</name>
    <dbReference type="NCBI Taxonomy" id="1742264"/>
    <lineage>
        <taxon>Bacteria</taxon>
        <taxon>Pseudomonadati</taxon>
        <taxon>Bacteroidota</taxon>
        <taxon>Sphingobacteriia</taxon>
        <taxon>Sphingobacteriales</taxon>
        <taxon>Sphingobacteriaceae</taxon>
        <taxon>Sphingobacterium</taxon>
    </lineage>
</organism>
<keyword evidence="2" id="KW-0798">TonB box</keyword>
<comment type="similarity">
    <text evidence="1 2">Belongs to the TonB-dependent receptor family.</text>
</comment>
<dbReference type="Proteomes" id="UP000651112">
    <property type="component" value="Unassembled WGS sequence"/>
</dbReference>
<dbReference type="NCBIfam" id="TIGR04057">
    <property type="entry name" value="SusC_RagA_signa"/>
    <property type="match status" value="1"/>
</dbReference>
<evidence type="ECO:0000259" key="4">
    <source>
        <dbReference type="Pfam" id="PF00593"/>
    </source>
</evidence>
<reference evidence="6 7" key="1">
    <citation type="submission" date="2020-08" db="EMBL/GenBank/DDBJ databases">
        <title>Sphingobacterium sp. DN00404 isolated from aquaculture water.</title>
        <authorList>
            <person name="Zhang M."/>
        </authorList>
    </citation>
    <scope>NUCLEOTIDE SEQUENCE [LARGE SCALE GENOMIC DNA]</scope>
    <source>
        <strain evidence="6 7">KCTC 42746</strain>
    </source>
</reference>
<dbReference type="Gene3D" id="2.60.40.1120">
    <property type="entry name" value="Carboxypeptidase-like, regulatory domain"/>
    <property type="match status" value="1"/>
</dbReference>
<gene>
    <name evidence="6" type="ORF">H8B21_02515</name>
</gene>
<evidence type="ECO:0000313" key="7">
    <source>
        <dbReference type="Proteomes" id="UP000651112"/>
    </source>
</evidence>
<keyword evidence="6" id="KW-0675">Receptor</keyword>
<dbReference type="Gene3D" id="2.170.130.10">
    <property type="entry name" value="TonB-dependent receptor, plug domain"/>
    <property type="match status" value="1"/>
</dbReference>
<accession>A0ABR7XMN4</accession>
<keyword evidence="3" id="KW-0732">Signal</keyword>
<dbReference type="Pfam" id="PF13715">
    <property type="entry name" value="CarbopepD_reg_2"/>
    <property type="match status" value="1"/>
</dbReference>
<dbReference type="NCBIfam" id="TIGR04056">
    <property type="entry name" value="OMP_RagA_SusC"/>
    <property type="match status" value="1"/>
</dbReference>
<name>A0ABR7XMN4_9SPHI</name>
<keyword evidence="1" id="KW-0812">Transmembrane</keyword>
<dbReference type="PROSITE" id="PS52016">
    <property type="entry name" value="TONB_DEPENDENT_REC_3"/>
    <property type="match status" value="1"/>
</dbReference>
<evidence type="ECO:0000256" key="2">
    <source>
        <dbReference type="RuleBase" id="RU003357"/>
    </source>
</evidence>
<dbReference type="SUPFAM" id="SSF56935">
    <property type="entry name" value="Porins"/>
    <property type="match status" value="1"/>
</dbReference>
<evidence type="ECO:0000259" key="5">
    <source>
        <dbReference type="Pfam" id="PF07715"/>
    </source>
</evidence>
<dbReference type="EMBL" id="JACNYL010000001">
    <property type="protein sequence ID" value="MBD1420433.1"/>
    <property type="molecule type" value="Genomic_DNA"/>
</dbReference>
<dbReference type="InterPro" id="IPR037066">
    <property type="entry name" value="Plug_dom_sf"/>
</dbReference>
<dbReference type="Pfam" id="PF00593">
    <property type="entry name" value="TonB_dep_Rec_b-barrel"/>
    <property type="match status" value="1"/>
</dbReference>
<feature type="domain" description="TonB-dependent receptor plug" evidence="5">
    <location>
        <begin position="119"/>
        <end position="225"/>
    </location>
</feature>
<comment type="subcellular location">
    <subcellularLocation>
        <location evidence="1">Cell outer membrane</location>
        <topology evidence="1">Multi-pass membrane protein</topology>
    </subcellularLocation>
</comment>
<dbReference type="SUPFAM" id="SSF49464">
    <property type="entry name" value="Carboxypeptidase regulatory domain-like"/>
    <property type="match status" value="1"/>
</dbReference>
<keyword evidence="7" id="KW-1185">Reference proteome</keyword>
<dbReference type="Pfam" id="PF07715">
    <property type="entry name" value="Plug"/>
    <property type="match status" value="1"/>
</dbReference>
<dbReference type="InterPro" id="IPR023996">
    <property type="entry name" value="TonB-dep_OMP_SusC/RagA"/>
</dbReference>
<evidence type="ECO:0000256" key="1">
    <source>
        <dbReference type="PROSITE-ProRule" id="PRU01360"/>
    </source>
</evidence>
<dbReference type="InterPro" id="IPR000531">
    <property type="entry name" value="Beta-barrel_TonB"/>
</dbReference>
<feature type="signal peptide" evidence="3">
    <location>
        <begin position="1"/>
        <end position="22"/>
    </location>
</feature>
<keyword evidence="1" id="KW-0813">Transport</keyword>
<comment type="caution">
    <text evidence="6">The sequence shown here is derived from an EMBL/GenBank/DDBJ whole genome shotgun (WGS) entry which is preliminary data.</text>
</comment>
<protein>
    <submittedName>
        <fullName evidence="6">TonB-dependent receptor</fullName>
    </submittedName>
</protein>
<dbReference type="InterPro" id="IPR012910">
    <property type="entry name" value="Plug_dom"/>
</dbReference>
<dbReference type="InterPro" id="IPR023997">
    <property type="entry name" value="TonB-dep_OMP_SusC/RagA_CS"/>
</dbReference>
<dbReference type="RefSeq" id="WP_190312206.1">
    <property type="nucleotide sequence ID" value="NZ_JACNYL010000001.1"/>
</dbReference>
<keyword evidence="1 2" id="KW-0472">Membrane</keyword>
<feature type="domain" description="TonB-dependent receptor-like beta-barrel" evidence="4">
    <location>
        <begin position="500"/>
        <end position="799"/>
    </location>
</feature>
<keyword evidence="1" id="KW-0998">Cell outer membrane</keyword>